<protein>
    <submittedName>
        <fullName evidence="1">Uncharacterized protein</fullName>
    </submittedName>
</protein>
<sequence length="51" mass="5748">MELNYPDEAVNDVAMPMDADIAEKRPNSVTDAKIEKLARLMQILVFMNSAH</sequence>
<dbReference type="AlphaFoldDB" id="A0A0E0ILJ0"/>
<organism evidence="1">
    <name type="scientific">Oryza nivara</name>
    <name type="common">Indian wild rice</name>
    <name type="synonym">Oryza sativa f. spontanea</name>
    <dbReference type="NCBI Taxonomy" id="4536"/>
    <lineage>
        <taxon>Eukaryota</taxon>
        <taxon>Viridiplantae</taxon>
        <taxon>Streptophyta</taxon>
        <taxon>Embryophyta</taxon>
        <taxon>Tracheophyta</taxon>
        <taxon>Spermatophyta</taxon>
        <taxon>Magnoliopsida</taxon>
        <taxon>Liliopsida</taxon>
        <taxon>Poales</taxon>
        <taxon>Poaceae</taxon>
        <taxon>BOP clade</taxon>
        <taxon>Oryzoideae</taxon>
        <taxon>Oryzeae</taxon>
        <taxon>Oryzinae</taxon>
        <taxon>Oryza</taxon>
    </lineage>
</organism>
<evidence type="ECO:0000313" key="1">
    <source>
        <dbReference type="EnsemblPlants" id="ONIVA09G15250.1"/>
    </source>
</evidence>
<dbReference type="Proteomes" id="UP000006591">
    <property type="component" value="Chromosome 9"/>
</dbReference>
<reference evidence="1" key="1">
    <citation type="submission" date="2015-04" db="UniProtKB">
        <authorList>
            <consortium name="EnsemblPlants"/>
        </authorList>
    </citation>
    <scope>IDENTIFICATION</scope>
    <source>
        <strain evidence="1">SL10</strain>
    </source>
</reference>
<proteinExistence type="predicted"/>
<dbReference type="Gramene" id="ONIVA09G15250.1">
    <property type="protein sequence ID" value="ONIVA09G15250.1"/>
    <property type="gene ID" value="ONIVA09G15250"/>
</dbReference>
<dbReference type="HOGENOM" id="CLU_3109752_0_0_1"/>
<accession>A0A0E0ILJ0</accession>
<reference evidence="1" key="2">
    <citation type="submission" date="2018-04" db="EMBL/GenBank/DDBJ databases">
        <title>OnivRS2 (Oryza nivara Reference Sequence Version 2).</title>
        <authorList>
            <person name="Zhang J."/>
            <person name="Kudrna D."/>
            <person name="Lee S."/>
            <person name="Talag J."/>
            <person name="Rajasekar S."/>
            <person name="Welchert J."/>
            <person name="Hsing Y.-I."/>
            <person name="Wing R.A."/>
        </authorList>
    </citation>
    <scope>NUCLEOTIDE SEQUENCE [LARGE SCALE GENOMIC DNA]</scope>
    <source>
        <strain evidence="1">SL10</strain>
    </source>
</reference>
<name>A0A0E0ILJ0_ORYNI</name>
<keyword evidence="2" id="KW-1185">Reference proteome</keyword>
<evidence type="ECO:0000313" key="2">
    <source>
        <dbReference type="Proteomes" id="UP000006591"/>
    </source>
</evidence>
<dbReference type="EnsemblPlants" id="ONIVA09G15250.1">
    <property type="protein sequence ID" value="ONIVA09G15250.1"/>
    <property type="gene ID" value="ONIVA09G15250"/>
</dbReference>